<dbReference type="WBParaSite" id="maker-uti_cns_0003408-snap-gene-0.23-mRNA-1">
    <property type="protein sequence ID" value="maker-uti_cns_0003408-snap-gene-0.23-mRNA-1"/>
    <property type="gene ID" value="maker-uti_cns_0003408-snap-gene-0.23"/>
</dbReference>
<feature type="compositionally biased region" description="Polar residues" evidence="1">
    <location>
        <begin position="69"/>
        <end position="86"/>
    </location>
</feature>
<accession>A0A1I8GWM9</accession>
<feature type="region of interest" description="Disordered" evidence="1">
    <location>
        <begin position="800"/>
        <end position="823"/>
    </location>
</feature>
<dbReference type="Proteomes" id="UP000095280">
    <property type="component" value="Unplaced"/>
</dbReference>
<protein>
    <submittedName>
        <fullName evidence="3">ANK_REP_REGION domain-containing protein</fullName>
    </submittedName>
</protein>
<name>A0A1I8GWM9_9PLAT</name>
<evidence type="ECO:0000256" key="1">
    <source>
        <dbReference type="SAM" id="MobiDB-lite"/>
    </source>
</evidence>
<feature type="compositionally biased region" description="Polar residues" evidence="1">
    <location>
        <begin position="96"/>
        <end position="107"/>
    </location>
</feature>
<feature type="compositionally biased region" description="Pro residues" evidence="1">
    <location>
        <begin position="7"/>
        <end position="16"/>
    </location>
</feature>
<feature type="region of interest" description="Disordered" evidence="1">
    <location>
        <begin position="1"/>
        <end position="25"/>
    </location>
</feature>
<keyword evidence="2" id="KW-1185">Reference proteome</keyword>
<dbReference type="AlphaFoldDB" id="A0A1I8GWM9"/>
<reference evidence="3" key="1">
    <citation type="submission" date="2016-11" db="UniProtKB">
        <authorList>
            <consortium name="WormBaseParasite"/>
        </authorList>
    </citation>
    <scope>IDENTIFICATION</scope>
</reference>
<evidence type="ECO:0000313" key="2">
    <source>
        <dbReference type="Proteomes" id="UP000095280"/>
    </source>
</evidence>
<feature type="region of interest" description="Disordered" evidence="1">
    <location>
        <begin position="49"/>
        <end position="122"/>
    </location>
</feature>
<evidence type="ECO:0000313" key="3">
    <source>
        <dbReference type="WBParaSite" id="maker-uti_cns_0003408-snap-gene-0.23-mRNA-1"/>
    </source>
</evidence>
<sequence>VICGTFSPPPPPPPPAAVHVRSQQAQLTIKKETAPRIFSSTMELLQYKAQRKREADEAKQLAHMPSPKTFETATSRTASDAANRSSGAIGGESRNADLQPSGMNTADSDNKRQERTKRTHLSSFQIIKTKNSSASEASVENFSVEQPTDSATSLNLCRVVPLILWDEKDQKYKMGDPAEWQLPQGLKVIAVSGSMRSGATTFIHDQIMDFGYQFTENQIAATLFKVGVVMYVLEKEKVVFLDICDNIDNISGALDSSDCTEEEKLEQGFCPAGNFLLDLFGFAASTHFILHCSIDPELLEVDSQSITKQFIYAKMKFLACNVDKFLQRGGPAQLSVVLRAKKSKLIALYADVWDETILLKSTTVESDSSQDDVGEDKKLMQLFPVRRFYPLKYYPDQELTVHWPQVWRELSENEELQATLLKYANECAMLKEAQDWCHAKTEEFQQSAEDMRDPTTPFQCILKFAEVILRTGLSISNPREVELKNRCLETSLRGYTVLIWCEDPMLEFLFARLAINEFSALSLLTDEAVCTMFDGAWMFLARAADFGYKLSLARHGVVGIAIRCLASNRFFPESSRMRFYILLTLRNMVENDVRFPMSTYANDFTGKYQLPQSEVNFEKLLCEVSFDAKELAEKLALNAFERAGETVSEDEFIKKYKEVIQKKLRCDPDHLTTQAVRMKNTDADTQKRWQRITEAFFNRLFFEIGTRTARQILELRNDESPNAYQIFREKLCRNDPDPDCLRQQACIIHCMLQLEETNLSKIIINIQKLRDFVVYQLRNFVDLPSYRAVLGLAARAMHEEHRMRNEGEKQQQQPEEKVQDMNTMRRQEQRLLEKQQFGELQLLLLRNDCLQPILDTLLKRAIKDSDTPTTIFSHVLTELLLSSEEEEYKKLSLAIFAQQIGGVRAHAIDQLSRCLPSETETKEPFAGCYRSASAALMLYNKLSAVYFRCCDSDGDLSLEFLRLFYKKLSTEDKTEYAKAAISSEAVETAVKLVLDPNRFTDQDGAELKFQTLIFLWNLQETSGLSLIDAKRKHLGQNIGSLSDVRNVKLYWHKRQVADERVGFSEEQVARLLLFLESSSDTDKVASLLELNLAFRWGAKHAKDFRELQDERQKLWKEAKVRFQATQARNARLRRFERKN</sequence>
<organism evidence="2 3">
    <name type="scientific">Macrostomum lignano</name>
    <dbReference type="NCBI Taxonomy" id="282301"/>
    <lineage>
        <taxon>Eukaryota</taxon>
        <taxon>Metazoa</taxon>
        <taxon>Spiralia</taxon>
        <taxon>Lophotrochozoa</taxon>
        <taxon>Platyhelminthes</taxon>
        <taxon>Rhabditophora</taxon>
        <taxon>Macrostomorpha</taxon>
        <taxon>Macrostomida</taxon>
        <taxon>Macrostomidae</taxon>
        <taxon>Macrostomum</taxon>
    </lineage>
</organism>
<proteinExistence type="predicted"/>